<evidence type="ECO:0000313" key="1">
    <source>
        <dbReference type="EMBL" id="KTB65031.1"/>
    </source>
</evidence>
<gene>
    <name evidence="1" type="ORF">AO063_23750</name>
</gene>
<organism evidence="1 2">
    <name type="scientific">Pseudomonas fluorescens ICMP 11288</name>
    <dbReference type="NCBI Taxonomy" id="1198309"/>
    <lineage>
        <taxon>Bacteria</taxon>
        <taxon>Pseudomonadati</taxon>
        <taxon>Pseudomonadota</taxon>
        <taxon>Gammaproteobacteria</taxon>
        <taxon>Pseudomonadales</taxon>
        <taxon>Pseudomonadaceae</taxon>
        <taxon>Pseudomonas</taxon>
    </lineage>
</organism>
<evidence type="ECO:0000313" key="2">
    <source>
        <dbReference type="Proteomes" id="UP000054197"/>
    </source>
</evidence>
<dbReference type="EMBL" id="LKEF01000019">
    <property type="protein sequence ID" value="KTB65031.1"/>
    <property type="molecule type" value="Genomic_DNA"/>
</dbReference>
<dbReference type="InterPro" id="IPR018655">
    <property type="entry name" value="DUF2086"/>
</dbReference>
<dbReference type="Proteomes" id="UP000054197">
    <property type="component" value="Unassembled WGS sequence"/>
</dbReference>
<proteinExistence type="predicted"/>
<protein>
    <recommendedName>
        <fullName evidence="3">Prolyl 4-hydroxylase</fullName>
    </recommendedName>
</protein>
<dbReference type="AlphaFoldDB" id="A0A0W0HW92"/>
<dbReference type="Pfam" id="PF09859">
    <property type="entry name" value="Oxygenase-NA"/>
    <property type="match status" value="1"/>
</dbReference>
<sequence length="209" mass="23572">MTEAFMTPLAATLERLDWQTIHLELDREGFVVLPGMFGLEVPGLFTHLLNGFYPPLTQLSNQWNDILQLPYRFPPQLTDFHAQCRAVGQQQALPRLTCLRKDEHQALGQDAEGEHVFPFQLVGVLSAPAEDFTGGEFILTEQRPRMQSRPMVVPLQRGDLALITTAHRPFKGSKGYYRVNMKHAISPVRSGERRGFLLSFHLSPGAAHD</sequence>
<accession>A0A0W0HW92</accession>
<evidence type="ECO:0008006" key="3">
    <source>
        <dbReference type="Google" id="ProtNLM"/>
    </source>
</evidence>
<name>A0A0W0HW92_PSEFL</name>
<reference evidence="1 2" key="1">
    <citation type="submission" date="2015-09" db="EMBL/GenBank/DDBJ databases">
        <title>Genome sequence of ICMP 11288.</title>
        <authorList>
            <person name="Visnovsky S."/>
            <person name="Lu A."/>
            <person name="Panda P."/>
            <person name="Pitman A."/>
        </authorList>
    </citation>
    <scope>NUCLEOTIDE SEQUENCE [LARGE SCALE GENOMIC DNA]</scope>
    <source>
        <strain evidence="1 2">ICMP 11288</strain>
    </source>
</reference>
<comment type="caution">
    <text evidence="1">The sequence shown here is derived from an EMBL/GenBank/DDBJ whole genome shotgun (WGS) entry which is preliminary data.</text>
</comment>